<dbReference type="Gene3D" id="4.10.240.10">
    <property type="entry name" value="Zn(2)-C6 fungal-type DNA-binding domain"/>
    <property type="match status" value="1"/>
</dbReference>
<evidence type="ECO:0000313" key="5">
    <source>
        <dbReference type="Proteomes" id="UP000800040"/>
    </source>
</evidence>
<protein>
    <recommendedName>
        <fullName evidence="3">Zn(2)-C6 fungal-type domain-containing protein</fullName>
    </recommendedName>
</protein>
<dbReference type="CDD" id="cd00067">
    <property type="entry name" value="GAL4"/>
    <property type="match status" value="1"/>
</dbReference>
<dbReference type="AlphaFoldDB" id="A0A6A5KA05"/>
<dbReference type="PROSITE" id="PS00463">
    <property type="entry name" value="ZN2_CY6_FUNGAL_1"/>
    <property type="match status" value="1"/>
</dbReference>
<dbReference type="InterPro" id="IPR036864">
    <property type="entry name" value="Zn2-C6_fun-type_DNA-bd_sf"/>
</dbReference>
<feature type="compositionally biased region" description="Polar residues" evidence="2">
    <location>
        <begin position="179"/>
        <end position="191"/>
    </location>
</feature>
<keyword evidence="5" id="KW-1185">Reference proteome</keyword>
<feature type="domain" description="Zn(2)-C6 fungal-type" evidence="3">
    <location>
        <begin position="132"/>
        <end position="166"/>
    </location>
</feature>
<dbReference type="SUPFAM" id="SSF57701">
    <property type="entry name" value="Zn2/Cys6 DNA-binding domain"/>
    <property type="match status" value="1"/>
</dbReference>
<dbReference type="Proteomes" id="UP000800040">
    <property type="component" value="Unassembled WGS sequence"/>
</dbReference>
<keyword evidence="1" id="KW-0539">Nucleus</keyword>
<proteinExistence type="predicted"/>
<name>A0A6A5KA05_9PLEO</name>
<evidence type="ECO:0000313" key="4">
    <source>
        <dbReference type="EMBL" id="KAF1831562.1"/>
    </source>
</evidence>
<gene>
    <name evidence="4" type="ORF">BDW02DRAFT_606108</name>
</gene>
<organism evidence="4 5">
    <name type="scientific">Decorospora gaudefroyi</name>
    <dbReference type="NCBI Taxonomy" id="184978"/>
    <lineage>
        <taxon>Eukaryota</taxon>
        <taxon>Fungi</taxon>
        <taxon>Dikarya</taxon>
        <taxon>Ascomycota</taxon>
        <taxon>Pezizomycotina</taxon>
        <taxon>Dothideomycetes</taxon>
        <taxon>Pleosporomycetidae</taxon>
        <taxon>Pleosporales</taxon>
        <taxon>Pleosporineae</taxon>
        <taxon>Pleosporaceae</taxon>
        <taxon>Decorospora</taxon>
    </lineage>
</organism>
<feature type="region of interest" description="Disordered" evidence="2">
    <location>
        <begin position="1"/>
        <end position="124"/>
    </location>
</feature>
<dbReference type="InterPro" id="IPR001138">
    <property type="entry name" value="Zn2Cys6_DnaBD"/>
</dbReference>
<sequence>MAVGTERRAKKTASRLEHSLLLQPVRNAMSFNPPDHNTGFAGAHVVDTSSTPSPTDRLESLQAAFTGREPSTQPDHHSSKKRRSSKTKVPGELRKSTSTPHMRQLALATSGELSPTSNKPRNKLGYHRTSVACGHCRRRKIRCLSAPDDPQGRCSNCIRLKKECNFYPVEHNPDMPHPQATSSKSGNSVQPATPVATSPRHPLPSSGETMGEFRTPFSAPTSTVPSSGYGYQGESENESRHVSTSSGRKSNASLGFQALTKAVPVQQPPYPYPHPIETQWPPTNNFLPSSNVAESPSWRHSPSTVNSAYGSESNVSGGHTPAAMSASSTMSYGPQDGHWGQQPPFQPPTRSMSYGNIEGIPPQYPGQGLGIQHDYSRRTSPYPFPTTIDTNPSTMHSTTLGGSTSAPLSAPIVPNHSYYPPTWTSYDALSNHGVPMPPSGRSMSAQWYAEPGHLDRVQEEATPPMGYNTTGLPQFYSGA</sequence>
<dbReference type="PROSITE" id="PS50048">
    <property type="entry name" value="ZN2_CY6_FUNGAL_2"/>
    <property type="match status" value="1"/>
</dbReference>
<dbReference type="Pfam" id="PF00172">
    <property type="entry name" value="Zn_clus"/>
    <property type="match status" value="1"/>
</dbReference>
<dbReference type="EMBL" id="ML975360">
    <property type="protein sequence ID" value="KAF1831562.1"/>
    <property type="molecule type" value="Genomic_DNA"/>
</dbReference>
<dbReference type="OrthoDB" id="4150019at2759"/>
<feature type="region of interest" description="Disordered" evidence="2">
    <location>
        <begin position="291"/>
        <end position="361"/>
    </location>
</feature>
<evidence type="ECO:0000259" key="3">
    <source>
        <dbReference type="PROSITE" id="PS50048"/>
    </source>
</evidence>
<dbReference type="GO" id="GO:0008270">
    <property type="term" value="F:zinc ion binding"/>
    <property type="evidence" value="ECO:0007669"/>
    <property type="project" value="InterPro"/>
</dbReference>
<feature type="compositionally biased region" description="Low complexity" evidence="2">
    <location>
        <begin position="322"/>
        <end position="331"/>
    </location>
</feature>
<dbReference type="GO" id="GO:0000981">
    <property type="term" value="F:DNA-binding transcription factor activity, RNA polymerase II-specific"/>
    <property type="evidence" value="ECO:0007669"/>
    <property type="project" value="InterPro"/>
</dbReference>
<dbReference type="SMART" id="SM00066">
    <property type="entry name" value="GAL4"/>
    <property type="match status" value="1"/>
</dbReference>
<feature type="region of interest" description="Disordered" evidence="2">
    <location>
        <begin position="460"/>
        <end position="479"/>
    </location>
</feature>
<feature type="region of interest" description="Disordered" evidence="2">
    <location>
        <begin position="171"/>
        <end position="250"/>
    </location>
</feature>
<reference evidence="4" key="1">
    <citation type="submission" date="2020-01" db="EMBL/GenBank/DDBJ databases">
        <authorList>
            <consortium name="DOE Joint Genome Institute"/>
            <person name="Haridas S."/>
            <person name="Albert R."/>
            <person name="Binder M."/>
            <person name="Bloem J."/>
            <person name="Labutti K."/>
            <person name="Salamov A."/>
            <person name="Andreopoulos B."/>
            <person name="Baker S.E."/>
            <person name="Barry K."/>
            <person name="Bills G."/>
            <person name="Bluhm B.H."/>
            <person name="Cannon C."/>
            <person name="Castanera R."/>
            <person name="Culley D.E."/>
            <person name="Daum C."/>
            <person name="Ezra D."/>
            <person name="Gonzalez J.B."/>
            <person name="Henrissat B."/>
            <person name="Kuo A."/>
            <person name="Liang C."/>
            <person name="Lipzen A."/>
            <person name="Lutzoni F."/>
            <person name="Magnuson J."/>
            <person name="Mondo S."/>
            <person name="Nolan M."/>
            <person name="Ohm R."/>
            <person name="Pangilinan J."/>
            <person name="Park H.-J."/>
            <person name="Ramirez L."/>
            <person name="Alfaro M."/>
            <person name="Sun H."/>
            <person name="Tritt A."/>
            <person name="Yoshinaga Y."/>
            <person name="Zwiers L.-H."/>
            <person name="Turgeon B.G."/>
            <person name="Goodwin S.B."/>
            <person name="Spatafora J.W."/>
            <person name="Crous P.W."/>
            <person name="Grigoriev I.V."/>
        </authorList>
    </citation>
    <scope>NUCLEOTIDE SEQUENCE</scope>
    <source>
        <strain evidence="4">P77</strain>
    </source>
</reference>
<evidence type="ECO:0000256" key="2">
    <source>
        <dbReference type="SAM" id="MobiDB-lite"/>
    </source>
</evidence>
<feature type="compositionally biased region" description="Polar residues" evidence="2">
    <location>
        <begin position="291"/>
        <end position="317"/>
    </location>
</feature>
<evidence type="ECO:0000256" key="1">
    <source>
        <dbReference type="ARBA" id="ARBA00023242"/>
    </source>
</evidence>
<accession>A0A6A5KA05</accession>